<evidence type="ECO:0000256" key="3">
    <source>
        <dbReference type="ARBA" id="ARBA00022723"/>
    </source>
</evidence>
<evidence type="ECO:0000256" key="4">
    <source>
        <dbReference type="ARBA" id="ARBA00022964"/>
    </source>
</evidence>
<evidence type="ECO:0000256" key="2">
    <source>
        <dbReference type="ARBA" id="ARBA00004648"/>
    </source>
</evidence>
<dbReference type="InterPro" id="IPR005123">
    <property type="entry name" value="Oxoglu/Fe-dep_dioxygenase_dom"/>
</dbReference>
<dbReference type="PROSITE" id="PS51471">
    <property type="entry name" value="FE2OG_OXY"/>
    <property type="match status" value="1"/>
</dbReference>
<keyword evidence="5" id="KW-0735">Signal-anchor</keyword>
<evidence type="ECO:0000256" key="7">
    <source>
        <dbReference type="ARBA" id="ARBA00023004"/>
    </source>
</evidence>
<protein>
    <submittedName>
        <fullName evidence="10">Prolyl 4-hydroxylase 3</fullName>
        <ecNumber evidence="10">1.14.11.2</ecNumber>
    </submittedName>
</protein>
<comment type="catalytic activity">
    <reaction evidence="8">
        <text>L-prolyl-[collagen] + 2-oxoglutarate + O2 = trans-4-hydroxy-L-prolyl-[collagen] + succinate + CO2</text>
        <dbReference type="Rhea" id="RHEA:18945"/>
        <dbReference type="Rhea" id="RHEA-COMP:11676"/>
        <dbReference type="Rhea" id="RHEA-COMP:11680"/>
        <dbReference type="ChEBI" id="CHEBI:15379"/>
        <dbReference type="ChEBI" id="CHEBI:16526"/>
        <dbReference type="ChEBI" id="CHEBI:16810"/>
        <dbReference type="ChEBI" id="CHEBI:30031"/>
        <dbReference type="ChEBI" id="CHEBI:50342"/>
        <dbReference type="ChEBI" id="CHEBI:61965"/>
        <dbReference type="EC" id="1.14.11.2"/>
    </reaction>
</comment>
<keyword evidence="3" id="KW-0479">Metal-binding</keyword>
<dbReference type="GO" id="GO:0004656">
    <property type="term" value="F:procollagen-proline 4-dioxygenase activity"/>
    <property type="evidence" value="ECO:0007669"/>
    <property type="project" value="UniProtKB-EC"/>
</dbReference>
<accession>A0ABD1GFZ9</accession>
<evidence type="ECO:0000259" key="9">
    <source>
        <dbReference type="PROSITE" id="PS51471"/>
    </source>
</evidence>
<comment type="caution">
    <text evidence="10">The sequence shown here is derived from an EMBL/GenBank/DDBJ whole genome shotgun (WGS) entry which is preliminary data.</text>
</comment>
<dbReference type="Gene3D" id="2.60.120.620">
    <property type="entry name" value="q2cbj1_9rhob like domain"/>
    <property type="match status" value="1"/>
</dbReference>
<keyword evidence="6 10" id="KW-0560">Oxidoreductase</keyword>
<dbReference type="Pfam" id="PF13640">
    <property type="entry name" value="2OG-FeII_Oxy_3"/>
    <property type="match status" value="1"/>
</dbReference>
<evidence type="ECO:0000256" key="8">
    <source>
        <dbReference type="ARBA" id="ARBA00049169"/>
    </source>
</evidence>
<evidence type="ECO:0000256" key="5">
    <source>
        <dbReference type="ARBA" id="ARBA00022968"/>
    </source>
</evidence>
<dbReference type="InterPro" id="IPR044862">
    <property type="entry name" value="Pro_4_hyd_alph_FE2OG_OXY"/>
</dbReference>
<keyword evidence="7" id="KW-0408">Iron</keyword>
<comment type="subcellular location">
    <subcellularLocation>
        <location evidence="2">Endoplasmic reticulum membrane</location>
        <topology evidence="2">Single-pass type II membrane protein</topology>
    </subcellularLocation>
</comment>
<evidence type="ECO:0000256" key="1">
    <source>
        <dbReference type="ARBA" id="ARBA00001961"/>
    </source>
</evidence>
<dbReference type="GO" id="GO:0046872">
    <property type="term" value="F:metal ion binding"/>
    <property type="evidence" value="ECO:0007669"/>
    <property type="project" value="UniProtKB-KW"/>
</dbReference>
<dbReference type="PANTHER" id="PTHR10869:SF123">
    <property type="entry name" value="PROLYL 4-HYDROXYLASE 10-RELATED"/>
    <property type="match status" value="1"/>
</dbReference>
<comment type="cofactor">
    <cofactor evidence="1">
        <name>L-ascorbate</name>
        <dbReference type="ChEBI" id="CHEBI:38290"/>
    </cofactor>
</comment>
<evidence type="ECO:0000256" key="6">
    <source>
        <dbReference type="ARBA" id="ARBA00023002"/>
    </source>
</evidence>
<dbReference type="Proteomes" id="UP001567538">
    <property type="component" value="Unassembled WGS sequence"/>
</dbReference>
<evidence type="ECO:0000313" key="11">
    <source>
        <dbReference type="Proteomes" id="UP001567538"/>
    </source>
</evidence>
<proteinExistence type="predicted"/>
<feature type="domain" description="Fe2OG dioxygenase" evidence="9">
    <location>
        <begin position="138"/>
        <end position="241"/>
    </location>
</feature>
<evidence type="ECO:0000313" key="10">
    <source>
        <dbReference type="EMBL" id="KAL1542867.1"/>
    </source>
</evidence>
<dbReference type="PANTHER" id="PTHR10869">
    <property type="entry name" value="PROLYL 4-HYDROXYLASE ALPHA SUBUNIT"/>
    <property type="match status" value="1"/>
</dbReference>
<dbReference type="AlphaFoldDB" id="A0ABD1GFZ9"/>
<dbReference type="InterPro" id="IPR045054">
    <property type="entry name" value="P4HA-like"/>
</dbReference>
<dbReference type="EC" id="1.14.11.2" evidence="10"/>
<keyword evidence="4" id="KW-0223">Dioxygenase</keyword>
<keyword evidence="5" id="KW-0812">Transmembrane</keyword>
<reference evidence="10 11" key="1">
    <citation type="submission" date="2024-06" db="EMBL/GenBank/DDBJ databases">
        <title>A chromosome level genome sequence of Diviner's sage (Salvia divinorum).</title>
        <authorList>
            <person name="Ford S.A."/>
            <person name="Ro D.-K."/>
            <person name="Ness R.W."/>
            <person name="Phillips M.A."/>
        </authorList>
    </citation>
    <scope>NUCLEOTIDE SEQUENCE [LARGE SCALE GENOMIC DNA]</scope>
    <source>
        <strain evidence="10">SAF-2024a</strain>
        <tissue evidence="10">Leaf</tissue>
    </source>
</reference>
<dbReference type="InterPro" id="IPR006620">
    <property type="entry name" value="Pro_4_hyd_alph"/>
</dbReference>
<organism evidence="10 11">
    <name type="scientific">Salvia divinorum</name>
    <name type="common">Maria pastora</name>
    <name type="synonym">Diviner's sage</name>
    <dbReference type="NCBI Taxonomy" id="28513"/>
    <lineage>
        <taxon>Eukaryota</taxon>
        <taxon>Viridiplantae</taxon>
        <taxon>Streptophyta</taxon>
        <taxon>Embryophyta</taxon>
        <taxon>Tracheophyta</taxon>
        <taxon>Spermatophyta</taxon>
        <taxon>Magnoliopsida</taxon>
        <taxon>eudicotyledons</taxon>
        <taxon>Gunneridae</taxon>
        <taxon>Pentapetalae</taxon>
        <taxon>asterids</taxon>
        <taxon>lamiids</taxon>
        <taxon>Lamiales</taxon>
        <taxon>Lamiaceae</taxon>
        <taxon>Nepetoideae</taxon>
        <taxon>Mentheae</taxon>
        <taxon>Salviinae</taxon>
        <taxon>Salvia</taxon>
        <taxon>Salvia subgen. Calosphace</taxon>
    </lineage>
</organism>
<gene>
    <name evidence="10" type="primary">P4H3</name>
    <name evidence="10" type="ORF">AAHA92_19903</name>
</gene>
<keyword evidence="11" id="KW-1185">Reference proteome</keyword>
<sequence length="252" mass="28937">MISRLKSMISDKEESSLIRLKSRLKSMISRLKSMISRLKSMISDNIGGERGVQWTEVISLEPRASIYHNFLSKEECEYLIKLATPRMKKSKVVDSKTGKSKESRNRTSSGMFVERGQDKVIRAIEKRIADYTLIPVEHGENLQVLHYEVGQKYVPHYDYFVNELFTRNGGQRMATLLMYFTVAANGEPERAKKGISVKPKMGDALLFWNMRPDATLDPLSLHGSYPVIKGDKWSCTKWMHVGEFKIRNRKGV</sequence>
<name>A0ABD1GFZ9_SALDI</name>
<dbReference type="SMART" id="SM00702">
    <property type="entry name" value="P4Hc"/>
    <property type="match status" value="1"/>
</dbReference>
<dbReference type="GO" id="GO:0005789">
    <property type="term" value="C:endoplasmic reticulum membrane"/>
    <property type="evidence" value="ECO:0007669"/>
    <property type="project" value="UniProtKB-SubCell"/>
</dbReference>
<dbReference type="EMBL" id="JBEAFC010000008">
    <property type="protein sequence ID" value="KAL1542867.1"/>
    <property type="molecule type" value="Genomic_DNA"/>
</dbReference>